<dbReference type="AlphaFoldDB" id="A0A9N8EK13"/>
<protein>
    <submittedName>
        <fullName evidence="8">Nucleolar complex protein 3 homolog</fullName>
    </submittedName>
</protein>
<reference evidence="8" key="1">
    <citation type="submission" date="2020-06" db="EMBL/GenBank/DDBJ databases">
        <authorList>
            <consortium name="Plant Systems Biology data submission"/>
        </authorList>
    </citation>
    <scope>NUCLEOTIDE SEQUENCE</scope>
    <source>
        <strain evidence="8">D6</strain>
    </source>
</reference>
<dbReference type="Pfam" id="PF03914">
    <property type="entry name" value="CBF"/>
    <property type="match status" value="1"/>
</dbReference>
<dbReference type="InterPro" id="IPR005612">
    <property type="entry name" value="CCAAT-binding_factor"/>
</dbReference>
<comment type="subcellular location">
    <subcellularLocation>
        <location evidence="1">Nucleus</location>
        <location evidence="1">Nucleolus</location>
    </subcellularLocation>
</comment>
<dbReference type="Proteomes" id="UP001153069">
    <property type="component" value="Unassembled WGS sequence"/>
</dbReference>
<feature type="domain" description="CCAAT-binding factor" evidence="6">
    <location>
        <begin position="409"/>
        <end position="572"/>
    </location>
</feature>
<dbReference type="Pfam" id="PF07540">
    <property type="entry name" value="NOC3p"/>
    <property type="match status" value="1"/>
</dbReference>
<dbReference type="SUPFAM" id="SSF48371">
    <property type="entry name" value="ARM repeat"/>
    <property type="match status" value="1"/>
</dbReference>
<evidence type="ECO:0000313" key="9">
    <source>
        <dbReference type="Proteomes" id="UP001153069"/>
    </source>
</evidence>
<evidence type="ECO:0000256" key="5">
    <source>
        <dbReference type="SAM" id="MobiDB-lite"/>
    </source>
</evidence>
<keyword evidence="3" id="KW-0175">Coiled coil</keyword>
<feature type="region of interest" description="Disordered" evidence="5">
    <location>
        <begin position="76"/>
        <end position="105"/>
    </location>
</feature>
<dbReference type="InterPro" id="IPR016903">
    <property type="entry name" value="Nucleolar_cplx-assoc_3"/>
</dbReference>
<comment type="similarity">
    <text evidence="2">Belongs to the CBF/MAK21 family.</text>
</comment>
<dbReference type="OrthoDB" id="10263597at2759"/>
<dbReference type="GO" id="GO:0005730">
    <property type="term" value="C:nucleolus"/>
    <property type="evidence" value="ECO:0007669"/>
    <property type="project" value="UniProtKB-SubCell"/>
</dbReference>
<dbReference type="PANTHER" id="PTHR14428:SF5">
    <property type="entry name" value="NUCLEOLAR COMPLEX PROTEIN 3 HOMOLOG"/>
    <property type="match status" value="1"/>
</dbReference>
<keyword evidence="9" id="KW-1185">Reference proteome</keyword>
<evidence type="ECO:0000256" key="1">
    <source>
        <dbReference type="ARBA" id="ARBA00004604"/>
    </source>
</evidence>
<evidence type="ECO:0000256" key="4">
    <source>
        <dbReference type="ARBA" id="ARBA00023242"/>
    </source>
</evidence>
<feature type="domain" description="Nucleolar complex-associated protein 3 N-terminal" evidence="7">
    <location>
        <begin position="61"/>
        <end position="180"/>
    </location>
</feature>
<proteinExistence type="inferred from homology"/>
<evidence type="ECO:0000259" key="6">
    <source>
        <dbReference type="Pfam" id="PF03914"/>
    </source>
</evidence>
<evidence type="ECO:0000259" key="7">
    <source>
        <dbReference type="Pfam" id="PF07540"/>
    </source>
</evidence>
<feature type="compositionally biased region" description="Basic residues" evidence="5">
    <location>
        <begin position="27"/>
        <end position="37"/>
    </location>
</feature>
<dbReference type="GO" id="GO:0003682">
    <property type="term" value="F:chromatin binding"/>
    <property type="evidence" value="ECO:0007669"/>
    <property type="project" value="TreeGrafter"/>
</dbReference>
<evidence type="ECO:0000256" key="3">
    <source>
        <dbReference type="ARBA" id="ARBA00023054"/>
    </source>
</evidence>
<sequence>MGSKKKKQKSLVSGSNKAPAKAEKVKHSAAQKKKIKEKKADFNKSKKIRSGTVTREETCDMIAELSESILEDPTKAFSSPDAVLTPSNNTDSNDDALDDAAPKKKETPSMMKQLLQIASFEGDEYTAQLGILSLLAIYRDLIPSYRIRLPTAAEMSVKVSLETKRLWDYERALMTNYQQYLKLLENLWNNGKSQKSLSTLTVTSMLCMCELLKAAFHFNFRSNLLNMVMRQVNNGQCEEVSNACCSAVEHVFANDTQGEVALEATRILAKAIKDRGFKVRPSVLRTFLSLPLRVHVDEAQAAKLATQARKRKRDKDLKAIDKELQEGDATVDKVLLARCQSDTLEAVTVSYFRILKSDNLNSMKELLPACLEGLAKFAHLINIDTVMDLLEVLKQLLKDIDALPLDAALNCVLTAFQTLSGPGKEMKIDQKEYISPLYTQLPRLITMDHTPGADGDTNARRKITDAMLRCLDAAFIKRREYSTTRVAAFFKQILTVAMYTPPSTAVPLVAFARQLLQRYHSCQQLLENESDAITSGQYCPDVDDPELSNPFSTSGWELAALKFHVHPGVANQAKCAATLKMLQMPAEDPDRLLEDTTTDENELYIKFRKIKKRHPLEARGQNDDKKRRRVRFIQQPVKRDLTHLETRGIALV</sequence>
<organism evidence="8 9">
    <name type="scientific">Seminavis robusta</name>
    <dbReference type="NCBI Taxonomy" id="568900"/>
    <lineage>
        <taxon>Eukaryota</taxon>
        <taxon>Sar</taxon>
        <taxon>Stramenopiles</taxon>
        <taxon>Ochrophyta</taxon>
        <taxon>Bacillariophyta</taxon>
        <taxon>Bacillariophyceae</taxon>
        <taxon>Bacillariophycidae</taxon>
        <taxon>Naviculales</taxon>
        <taxon>Naviculaceae</taxon>
        <taxon>Seminavis</taxon>
    </lineage>
</organism>
<dbReference type="GO" id="GO:0006270">
    <property type="term" value="P:DNA replication initiation"/>
    <property type="evidence" value="ECO:0007669"/>
    <property type="project" value="TreeGrafter"/>
</dbReference>
<dbReference type="InterPro" id="IPR016024">
    <property type="entry name" value="ARM-type_fold"/>
</dbReference>
<evidence type="ECO:0000256" key="2">
    <source>
        <dbReference type="ARBA" id="ARBA00007797"/>
    </source>
</evidence>
<dbReference type="EMBL" id="CAICTM010001308">
    <property type="protein sequence ID" value="CAB9522512.1"/>
    <property type="molecule type" value="Genomic_DNA"/>
</dbReference>
<gene>
    <name evidence="8" type="ORF">SEMRO_1310_G261690.1</name>
</gene>
<accession>A0A9N8EK13</accession>
<dbReference type="PANTHER" id="PTHR14428">
    <property type="entry name" value="NUCLEOLAR COMPLEX PROTEIN 3"/>
    <property type="match status" value="1"/>
</dbReference>
<keyword evidence="4" id="KW-0539">Nucleus</keyword>
<feature type="region of interest" description="Disordered" evidence="5">
    <location>
        <begin position="1"/>
        <end position="54"/>
    </location>
</feature>
<comment type="caution">
    <text evidence="8">The sequence shown here is derived from an EMBL/GenBank/DDBJ whole genome shotgun (WGS) entry which is preliminary data.</text>
</comment>
<evidence type="ECO:0000313" key="8">
    <source>
        <dbReference type="EMBL" id="CAB9522512.1"/>
    </source>
</evidence>
<dbReference type="InterPro" id="IPR011501">
    <property type="entry name" value="Noc3_N"/>
</dbReference>
<name>A0A9N8EK13_9STRA</name>